<dbReference type="SMART" id="SM01238">
    <property type="entry name" value="IGR"/>
    <property type="match status" value="1"/>
</dbReference>
<feature type="domain" description="Small ribosomal subunit protein mS41 SAM" evidence="5">
    <location>
        <begin position="53"/>
        <end position="109"/>
    </location>
</feature>
<comment type="caution">
    <text evidence="6">The sequence shown here is derived from an EMBL/GenBank/DDBJ whole genome shotgun (WGS) entry which is preliminary data.</text>
</comment>
<evidence type="ECO:0000313" key="6">
    <source>
        <dbReference type="EMBL" id="OQE14594.1"/>
    </source>
</evidence>
<comment type="similarity">
    <text evidence="2">Belongs to the mitochondrion-specific ribosomal protein mS41 family.</text>
</comment>
<evidence type="ECO:0000259" key="5">
    <source>
        <dbReference type="SMART" id="SM01238"/>
    </source>
</evidence>
<keyword evidence="7" id="KW-1185">Reference proteome</keyword>
<sequence>MALNNQSLLRGLRLQSRIIQTTLQQRQTQSIRNFSKNTTTPTVPNPTPFVPDVSTFLTLIGRQMSKHSNKITSWNQLFNSTSNELRDLGIEPARSRRYLIRKREKFRNGIHGPGGDLENVVDGVAQLRVVEIPASSTSQGRSTTPSAPSATLTPGMKKAIVNLPPDALSFAGVAAGGVTKFAFDKMKVHRGSKIQGPFLKPLKGSHGSAATISVTEGMWEDKRGVKVDGGERRRVEVRAKKRLDERRKA</sequence>
<proteinExistence type="inferred from homology"/>
<reference evidence="7" key="1">
    <citation type="journal article" date="2017" name="Nat. Microbiol.">
        <title>Global analysis of biosynthetic gene clusters reveals vast potential of secondary metabolite production in Penicillium species.</title>
        <authorList>
            <person name="Nielsen J.C."/>
            <person name="Grijseels S."/>
            <person name="Prigent S."/>
            <person name="Ji B."/>
            <person name="Dainat J."/>
            <person name="Nielsen K.F."/>
            <person name="Frisvad J.C."/>
            <person name="Workman M."/>
            <person name="Nielsen J."/>
        </authorList>
    </citation>
    <scope>NUCLEOTIDE SEQUENCE [LARGE SCALE GENOMIC DNA]</scope>
    <source>
        <strain evidence="7">IBT 24891</strain>
    </source>
</reference>
<gene>
    <name evidence="6" type="ORF">PENSTE_c034G07923</name>
</gene>
<evidence type="ECO:0000256" key="2">
    <source>
        <dbReference type="ARBA" id="ARBA00010492"/>
    </source>
</evidence>
<dbReference type="Proteomes" id="UP000191285">
    <property type="component" value="Unassembled WGS sequence"/>
</dbReference>
<keyword evidence="3" id="KW-0496">Mitochondrion</keyword>
<dbReference type="Pfam" id="PF09597">
    <property type="entry name" value="SAM_Ribosomal_mS41"/>
    <property type="match status" value="1"/>
</dbReference>
<organism evidence="6 7">
    <name type="scientific">Penicillium steckii</name>
    <dbReference type="NCBI Taxonomy" id="303698"/>
    <lineage>
        <taxon>Eukaryota</taxon>
        <taxon>Fungi</taxon>
        <taxon>Dikarya</taxon>
        <taxon>Ascomycota</taxon>
        <taxon>Pezizomycotina</taxon>
        <taxon>Eurotiomycetes</taxon>
        <taxon>Eurotiomycetidae</taxon>
        <taxon>Eurotiales</taxon>
        <taxon>Aspergillaceae</taxon>
        <taxon>Penicillium</taxon>
    </lineage>
</organism>
<evidence type="ECO:0000313" key="7">
    <source>
        <dbReference type="Proteomes" id="UP000191285"/>
    </source>
</evidence>
<name>A0A1V6SLP5_9EURO</name>
<dbReference type="OrthoDB" id="18595at2759"/>
<dbReference type="InterPro" id="IPR039603">
    <property type="entry name" value="Ribosomal_mS41"/>
</dbReference>
<dbReference type="AlphaFoldDB" id="A0A1V6SLP5"/>
<accession>A0A1V6SLP5</accession>
<dbReference type="InterPro" id="IPR019083">
    <property type="entry name" value="SAM_Ribosomal_mS41"/>
</dbReference>
<comment type="subcellular location">
    <subcellularLocation>
        <location evidence="1">Mitochondrion</location>
    </subcellularLocation>
</comment>
<dbReference type="PANTHER" id="PTHR28235">
    <property type="entry name" value="PROTEIN FYV4, MITOCHONDRIAL"/>
    <property type="match status" value="1"/>
</dbReference>
<evidence type="ECO:0000256" key="1">
    <source>
        <dbReference type="ARBA" id="ARBA00004173"/>
    </source>
</evidence>
<dbReference type="EMBL" id="MLKD01000034">
    <property type="protein sequence ID" value="OQE14594.1"/>
    <property type="molecule type" value="Genomic_DNA"/>
</dbReference>
<evidence type="ECO:0000256" key="3">
    <source>
        <dbReference type="ARBA" id="ARBA00023128"/>
    </source>
</evidence>
<evidence type="ECO:0000256" key="4">
    <source>
        <dbReference type="ARBA" id="ARBA00035129"/>
    </source>
</evidence>
<dbReference type="PANTHER" id="PTHR28235:SF1">
    <property type="entry name" value="SMALL RIBOSOMAL SUBUNIT PROTEIN MS41"/>
    <property type="match status" value="1"/>
</dbReference>
<dbReference type="GO" id="GO:0005739">
    <property type="term" value="C:mitochondrion"/>
    <property type="evidence" value="ECO:0007669"/>
    <property type="project" value="UniProtKB-SubCell"/>
</dbReference>
<protein>
    <recommendedName>
        <fullName evidence="4">Small ribosomal subunit protein mS41</fullName>
    </recommendedName>
</protein>